<dbReference type="AlphaFoldDB" id="T0HKY3"/>
<feature type="transmembrane region" description="Helical" evidence="7">
    <location>
        <begin position="400"/>
        <end position="422"/>
    </location>
</feature>
<keyword evidence="10" id="KW-1185">Reference proteome</keyword>
<dbReference type="GO" id="GO:0022857">
    <property type="term" value="F:transmembrane transporter activity"/>
    <property type="evidence" value="ECO:0007669"/>
    <property type="project" value="InterPro"/>
</dbReference>
<dbReference type="PANTHER" id="PTHR23511">
    <property type="entry name" value="SYNAPTIC VESICLE GLYCOPROTEIN 2"/>
    <property type="match status" value="1"/>
</dbReference>
<evidence type="ECO:0000256" key="6">
    <source>
        <dbReference type="ARBA" id="ARBA00023136"/>
    </source>
</evidence>
<evidence type="ECO:0000256" key="4">
    <source>
        <dbReference type="ARBA" id="ARBA00022692"/>
    </source>
</evidence>
<comment type="similarity">
    <text evidence="2">Belongs to the major facilitator superfamily. Sugar transporter (TC 2.A.1.1) family.</text>
</comment>
<feature type="domain" description="Major facilitator superfamily (MFS) profile" evidence="8">
    <location>
        <begin position="28"/>
        <end position="450"/>
    </location>
</feature>
<comment type="caution">
    <text evidence="9">The sequence shown here is derived from an EMBL/GenBank/DDBJ whole genome shotgun (WGS) entry which is preliminary data.</text>
</comment>
<evidence type="ECO:0000256" key="7">
    <source>
        <dbReference type="SAM" id="Phobius"/>
    </source>
</evidence>
<evidence type="ECO:0000313" key="9">
    <source>
        <dbReference type="EMBL" id="EQB17016.1"/>
    </source>
</evidence>
<feature type="transmembrane region" description="Helical" evidence="7">
    <location>
        <begin position="428"/>
        <end position="448"/>
    </location>
</feature>
<dbReference type="RefSeq" id="WP_021225063.1">
    <property type="nucleotide sequence ID" value="NZ_ATDP01000073.1"/>
</dbReference>
<sequence length="472" mass="49232">MTADTAVRTVTVQEVMDPLPLGRMQILILLLAVAITMVDTADLQLLAFAAPAILTDWGISKLALTPALSAALFGMIIGALAGGTLGDRWGRKRTLLIAILVMGIGTIMTGFARDVTELTIMRFIAGIGFGATTPTAYALGIEALPQRSRTWASAVLAMVNAAGSMVGSLIALSVIPAFGWRASFLVSGGLTLALGVIVLVMVPESASYLLAKGKQTKALASLRRILGHNRVSPDILLAPRSSSDNSPPKEGGGLAALFSREYRRTTMGTWIVYFATTFATYASITWLPTILTNHQWSFETAMSMGTVTGIAAVTGSLLVALGGRMIGSRRFMWTGAVAFIVSAASMPFLISLGSSIVQPVLALVTACALSGFATGSLMAINLAVVGLAYPVNLRSQGVGYALASARLGSTIATIVAGAILFYTHDNLFVFFGVILCAGLVVAVGSVTIDQHIRPAGRGRRKPGTGRTEAASH</sequence>
<evidence type="ECO:0000256" key="5">
    <source>
        <dbReference type="ARBA" id="ARBA00022989"/>
    </source>
</evidence>
<feature type="transmembrane region" description="Helical" evidence="7">
    <location>
        <begin position="118"/>
        <end position="139"/>
    </location>
</feature>
<dbReference type="eggNOG" id="COG2814">
    <property type="taxonomic scope" value="Bacteria"/>
</dbReference>
<dbReference type="PROSITE" id="PS50850">
    <property type="entry name" value="MFS"/>
    <property type="match status" value="1"/>
</dbReference>
<dbReference type="PATRIC" id="fig|1331060.3.peg.1153"/>
<evidence type="ECO:0000256" key="3">
    <source>
        <dbReference type="ARBA" id="ARBA00022448"/>
    </source>
</evidence>
<feature type="transmembrane region" description="Helical" evidence="7">
    <location>
        <begin position="270"/>
        <end position="289"/>
    </location>
</feature>
<feature type="transmembrane region" description="Helical" evidence="7">
    <location>
        <begin position="62"/>
        <end position="82"/>
    </location>
</feature>
<dbReference type="InterPro" id="IPR011701">
    <property type="entry name" value="MFS"/>
</dbReference>
<dbReference type="GO" id="GO:0016020">
    <property type="term" value="C:membrane"/>
    <property type="evidence" value="ECO:0007669"/>
    <property type="project" value="UniProtKB-SubCell"/>
</dbReference>
<keyword evidence="4 7" id="KW-0812">Transmembrane</keyword>
<keyword evidence="5 7" id="KW-1133">Transmembrane helix</keyword>
<dbReference type="Gene3D" id="1.20.1250.20">
    <property type="entry name" value="MFS general substrate transporter like domains"/>
    <property type="match status" value="1"/>
</dbReference>
<organism evidence="9 10">
    <name type="scientific">Sphingobium lactosutens DS20</name>
    <dbReference type="NCBI Taxonomy" id="1331060"/>
    <lineage>
        <taxon>Bacteria</taxon>
        <taxon>Pseudomonadati</taxon>
        <taxon>Pseudomonadota</taxon>
        <taxon>Alphaproteobacteria</taxon>
        <taxon>Sphingomonadales</taxon>
        <taxon>Sphingomonadaceae</taxon>
        <taxon>Sphingobium</taxon>
    </lineage>
</organism>
<protein>
    <recommendedName>
        <fullName evidence="8">Major facilitator superfamily (MFS) profile domain-containing protein</fullName>
    </recommendedName>
</protein>
<dbReference type="InterPro" id="IPR036259">
    <property type="entry name" value="MFS_trans_sf"/>
</dbReference>
<feature type="transmembrane region" description="Helical" evidence="7">
    <location>
        <begin position="184"/>
        <end position="202"/>
    </location>
</feature>
<comment type="subcellular location">
    <subcellularLocation>
        <location evidence="1">Membrane</location>
        <topology evidence="1">Multi-pass membrane protein</topology>
    </subcellularLocation>
</comment>
<dbReference type="Pfam" id="PF07690">
    <property type="entry name" value="MFS_1"/>
    <property type="match status" value="1"/>
</dbReference>
<evidence type="ECO:0000256" key="1">
    <source>
        <dbReference type="ARBA" id="ARBA00004141"/>
    </source>
</evidence>
<accession>T0HKY3</accession>
<feature type="transmembrane region" description="Helical" evidence="7">
    <location>
        <begin position="360"/>
        <end position="388"/>
    </location>
</feature>
<dbReference type="SUPFAM" id="SSF103473">
    <property type="entry name" value="MFS general substrate transporter"/>
    <property type="match status" value="1"/>
</dbReference>
<dbReference type="InterPro" id="IPR020846">
    <property type="entry name" value="MFS_dom"/>
</dbReference>
<feature type="transmembrane region" description="Helical" evidence="7">
    <location>
        <begin position="94"/>
        <end position="112"/>
    </location>
</feature>
<feature type="transmembrane region" description="Helical" evidence="7">
    <location>
        <begin position="26"/>
        <end position="50"/>
    </location>
</feature>
<reference evidence="9 10" key="1">
    <citation type="journal article" date="2013" name="Genome Announc.">
        <title>Draft Genome Sequence of Sphingobium lactosutens Strain DS20T, Isolated from a Hexachlorocyclohexane Dumpsite.</title>
        <authorList>
            <person name="Kumar R."/>
            <person name="Dwivedi V."/>
            <person name="Negi V."/>
            <person name="Khurana J.P."/>
            <person name="Lal R."/>
        </authorList>
    </citation>
    <scope>NUCLEOTIDE SEQUENCE [LARGE SCALE GENOMIC DNA]</scope>
    <source>
        <strain evidence="9 10">DS20</strain>
    </source>
</reference>
<dbReference type="OrthoDB" id="9784658at2"/>
<dbReference type="InterPro" id="IPR005829">
    <property type="entry name" value="Sugar_transporter_CS"/>
</dbReference>
<feature type="transmembrane region" description="Helical" evidence="7">
    <location>
        <begin position="151"/>
        <end position="178"/>
    </location>
</feature>
<keyword evidence="6 7" id="KW-0472">Membrane</keyword>
<feature type="transmembrane region" description="Helical" evidence="7">
    <location>
        <begin position="301"/>
        <end position="321"/>
    </location>
</feature>
<proteinExistence type="inferred from homology"/>
<gene>
    <name evidence="9" type="ORF">RLDS_06165</name>
</gene>
<evidence type="ECO:0000313" key="10">
    <source>
        <dbReference type="Proteomes" id="UP000015531"/>
    </source>
</evidence>
<name>T0HKY3_9SPHN</name>
<dbReference type="PANTHER" id="PTHR23511:SF34">
    <property type="entry name" value="SYNAPTIC VESICLE GLYCOPROTEIN 2"/>
    <property type="match status" value="1"/>
</dbReference>
<evidence type="ECO:0000256" key="2">
    <source>
        <dbReference type="ARBA" id="ARBA00010992"/>
    </source>
</evidence>
<dbReference type="PROSITE" id="PS00217">
    <property type="entry name" value="SUGAR_TRANSPORT_2"/>
    <property type="match status" value="1"/>
</dbReference>
<dbReference type="Proteomes" id="UP000015531">
    <property type="component" value="Unassembled WGS sequence"/>
</dbReference>
<evidence type="ECO:0000259" key="8">
    <source>
        <dbReference type="PROSITE" id="PS50850"/>
    </source>
</evidence>
<dbReference type="EMBL" id="ATDP01000073">
    <property type="protein sequence ID" value="EQB17016.1"/>
    <property type="molecule type" value="Genomic_DNA"/>
</dbReference>
<feature type="transmembrane region" description="Helical" evidence="7">
    <location>
        <begin position="333"/>
        <end position="354"/>
    </location>
</feature>
<keyword evidence="3" id="KW-0813">Transport</keyword>